<comment type="caution">
    <text evidence="1">The sequence shown here is derived from an EMBL/GenBank/DDBJ whole genome shotgun (WGS) entry which is preliminary data.</text>
</comment>
<accession>A0A101MAX5</accession>
<reference evidence="1 2" key="1">
    <citation type="submission" date="2015-10" db="EMBL/GenBank/DDBJ databases">
        <title>Genome sequencing of Penicillium freii.</title>
        <authorList>
            <person name="Nguyen H.D."/>
            <person name="Visagie C.M."/>
            <person name="Seifert K.A."/>
        </authorList>
    </citation>
    <scope>NUCLEOTIDE SEQUENCE [LARGE SCALE GENOMIC DNA]</scope>
    <source>
        <strain evidence="1 2">DAOM 242723</strain>
    </source>
</reference>
<sequence length="87" mass="9745">MARQSGRSNQNNFQGMNICHIVQNMLTAKYKGLASAGYQHCRVPGDWVESKPAVCIGDDKTKARGKIKNPVRFERKLDVIKNVVVDN</sequence>
<evidence type="ECO:0000313" key="2">
    <source>
        <dbReference type="Proteomes" id="UP000055045"/>
    </source>
</evidence>
<dbReference type="Proteomes" id="UP000055045">
    <property type="component" value="Unassembled WGS sequence"/>
</dbReference>
<proteinExistence type="predicted"/>
<keyword evidence="2" id="KW-1185">Reference proteome</keyword>
<evidence type="ECO:0000313" key="1">
    <source>
        <dbReference type="EMBL" id="KUM57163.1"/>
    </source>
</evidence>
<protein>
    <submittedName>
        <fullName evidence="1">Uncharacterized protein</fullName>
    </submittedName>
</protein>
<organism evidence="1 2">
    <name type="scientific">Penicillium freii</name>
    <dbReference type="NCBI Taxonomy" id="48697"/>
    <lineage>
        <taxon>Eukaryota</taxon>
        <taxon>Fungi</taxon>
        <taxon>Dikarya</taxon>
        <taxon>Ascomycota</taxon>
        <taxon>Pezizomycotina</taxon>
        <taxon>Eurotiomycetes</taxon>
        <taxon>Eurotiomycetidae</taxon>
        <taxon>Eurotiales</taxon>
        <taxon>Aspergillaceae</taxon>
        <taxon>Penicillium</taxon>
    </lineage>
</organism>
<dbReference type="AlphaFoldDB" id="A0A101MAX5"/>
<dbReference type="EMBL" id="LLXE01000394">
    <property type="protein sequence ID" value="KUM57163.1"/>
    <property type="molecule type" value="Genomic_DNA"/>
</dbReference>
<gene>
    <name evidence="1" type="ORF">ACN42_g10035</name>
</gene>
<name>A0A101MAX5_PENFR</name>